<keyword evidence="4" id="KW-1185">Reference proteome</keyword>
<evidence type="ECO:0000259" key="2">
    <source>
        <dbReference type="Pfam" id="PF08212"/>
    </source>
</evidence>
<evidence type="ECO:0000313" key="3">
    <source>
        <dbReference type="EMBL" id="MCE4536305.1"/>
    </source>
</evidence>
<evidence type="ECO:0000256" key="1">
    <source>
        <dbReference type="SAM" id="MobiDB-lite"/>
    </source>
</evidence>
<dbReference type="RefSeq" id="WP_233389454.1">
    <property type="nucleotide sequence ID" value="NZ_JAJTWT010000001.1"/>
</dbReference>
<reference evidence="3 4" key="1">
    <citation type="submission" date="2021-12" db="EMBL/GenBank/DDBJ databases">
        <title>Genome seq of p7.</title>
        <authorList>
            <person name="Seo T."/>
        </authorList>
    </citation>
    <scope>NUCLEOTIDE SEQUENCE [LARGE SCALE GENOMIC DNA]</scope>
    <source>
        <strain evidence="3 4">P7</strain>
    </source>
</reference>
<feature type="region of interest" description="Disordered" evidence="1">
    <location>
        <begin position="1"/>
        <end position="21"/>
    </location>
</feature>
<sequence length="302" mass="33794">MNPQPSPTPLHAEPPEGEGDLDTRILRVEQRLIAREERLRREVSGLARQARRQLRPTRLLAPAGGVVLAALALRSLWRRPEPATVAASAPGSGGSRLHDIPWVRLLGLGWPLLPERWRQRISPATASSLVTLGLPLVERLLGQRRATPLQAVAEADPMRLRGRWFLVGELPAALEAEPSEPPELGLLPREDGQLDLLMRRVDRHGTQGRQVLLQPVAGSHGAQFKVSHWPAALQWLPWAWNDLFLLHVDAGYDEALLGSPERDQLWLLSRRPTLDPERRQALAQIARDRGFDAGRLRFNVRP</sequence>
<dbReference type="InterPro" id="IPR000566">
    <property type="entry name" value="Lipocln_cytosolic_FA-bd_dom"/>
</dbReference>
<dbReference type="EMBL" id="JAJTWT010000001">
    <property type="protein sequence ID" value="MCE4536305.1"/>
    <property type="molecule type" value="Genomic_DNA"/>
</dbReference>
<organism evidence="3 4">
    <name type="scientific">Pelomonas caseinilytica</name>
    <dbReference type="NCBI Taxonomy" id="2906763"/>
    <lineage>
        <taxon>Bacteria</taxon>
        <taxon>Pseudomonadati</taxon>
        <taxon>Pseudomonadota</taxon>
        <taxon>Betaproteobacteria</taxon>
        <taxon>Burkholderiales</taxon>
        <taxon>Sphaerotilaceae</taxon>
        <taxon>Roseateles</taxon>
    </lineage>
</organism>
<dbReference type="Proteomes" id="UP001201463">
    <property type="component" value="Unassembled WGS sequence"/>
</dbReference>
<protein>
    <submittedName>
        <fullName evidence="3">Lipocalin family protein</fullName>
    </submittedName>
</protein>
<name>A0ABS8XAT7_9BURK</name>
<comment type="caution">
    <text evidence="3">The sequence shown here is derived from an EMBL/GenBank/DDBJ whole genome shotgun (WGS) entry which is preliminary data.</text>
</comment>
<evidence type="ECO:0000313" key="4">
    <source>
        <dbReference type="Proteomes" id="UP001201463"/>
    </source>
</evidence>
<dbReference type="Pfam" id="PF08212">
    <property type="entry name" value="Lipocalin_2"/>
    <property type="match status" value="1"/>
</dbReference>
<dbReference type="SUPFAM" id="SSF50814">
    <property type="entry name" value="Lipocalins"/>
    <property type="match status" value="1"/>
</dbReference>
<dbReference type="InterPro" id="IPR012674">
    <property type="entry name" value="Calycin"/>
</dbReference>
<feature type="domain" description="Lipocalin/cytosolic fatty-acid binding" evidence="2">
    <location>
        <begin position="158"/>
        <end position="298"/>
    </location>
</feature>
<gene>
    <name evidence="3" type="ORF">LXT12_03430</name>
</gene>
<accession>A0ABS8XAT7</accession>
<dbReference type="Gene3D" id="2.40.128.20">
    <property type="match status" value="1"/>
</dbReference>
<proteinExistence type="predicted"/>